<comment type="caution">
    <text evidence="3">The sequence shown here is derived from an EMBL/GenBank/DDBJ whole genome shotgun (WGS) entry which is preliminary data.</text>
</comment>
<evidence type="ECO:0000313" key="4">
    <source>
        <dbReference type="Proteomes" id="UP001595823"/>
    </source>
</evidence>
<dbReference type="Pfam" id="PF02441">
    <property type="entry name" value="Flavoprotein"/>
    <property type="match status" value="1"/>
</dbReference>
<dbReference type="RefSeq" id="WP_380624469.1">
    <property type="nucleotide sequence ID" value="NZ_JBHSDK010000033.1"/>
</dbReference>
<name>A0ABV8U2Y8_9ACTN</name>
<feature type="compositionally biased region" description="Polar residues" evidence="1">
    <location>
        <begin position="158"/>
        <end position="175"/>
    </location>
</feature>
<dbReference type="Gene3D" id="3.40.50.1950">
    <property type="entry name" value="Flavin prenyltransferase-like"/>
    <property type="match status" value="1"/>
</dbReference>
<dbReference type="InterPro" id="IPR003382">
    <property type="entry name" value="Flavoprotein"/>
</dbReference>
<gene>
    <name evidence="3" type="ORF">ACFPET_19855</name>
</gene>
<dbReference type="InterPro" id="IPR036551">
    <property type="entry name" value="Flavin_trans-like"/>
</dbReference>
<sequence>MTAKVIYLVICAAGPAPEAATFVHLAHQHDADVHIITTPSARDFIDTADLEQLTGNPVVSEHRSPGEPRRGRPPAGLIVVAPATANTVCKLATGIADNYALDVVSESIGAGVPTTVIPFVNRALATRLPYREAVEQLRAEGIRLVMGSGGDGPHEPGQGSSAIETFPWQSGLTRE</sequence>
<organism evidence="3 4">
    <name type="scientific">Salininema proteolyticum</name>
    <dbReference type="NCBI Taxonomy" id="1607685"/>
    <lineage>
        <taxon>Bacteria</taxon>
        <taxon>Bacillati</taxon>
        <taxon>Actinomycetota</taxon>
        <taxon>Actinomycetes</taxon>
        <taxon>Glycomycetales</taxon>
        <taxon>Glycomycetaceae</taxon>
        <taxon>Salininema</taxon>
    </lineage>
</organism>
<dbReference type="EMBL" id="JBHSDK010000033">
    <property type="protein sequence ID" value="MFC4337456.1"/>
    <property type="molecule type" value="Genomic_DNA"/>
</dbReference>
<evidence type="ECO:0000256" key="1">
    <source>
        <dbReference type="SAM" id="MobiDB-lite"/>
    </source>
</evidence>
<keyword evidence="4" id="KW-1185">Reference proteome</keyword>
<feature type="domain" description="Flavoprotein" evidence="2">
    <location>
        <begin position="6"/>
        <end position="123"/>
    </location>
</feature>
<accession>A0ABV8U2Y8</accession>
<evidence type="ECO:0000313" key="3">
    <source>
        <dbReference type="EMBL" id="MFC4337456.1"/>
    </source>
</evidence>
<protein>
    <submittedName>
        <fullName evidence="3">Flavoprotein</fullName>
    </submittedName>
</protein>
<feature type="region of interest" description="Disordered" evidence="1">
    <location>
        <begin position="149"/>
        <end position="175"/>
    </location>
</feature>
<evidence type="ECO:0000259" key="2">
    <source>
        <dbReference type="Pfam" id="PF02441"/>
    </source>
</evidence>
<proteinExistence type="predicted"/>
<dbReference type="Proteomes" id="UP001595823">
    <property type="component" value="Unassembled WGS sequence"/>
</dbReference>
<dbReference type="SUPFAM" id="SSF52507">
    <property type="entry name" value="Homo-oligomeric flavin-containing Cys decarboxylases, HFCD"/>
    <property type="match status" value="1"/>
</dbReference>
<reference evidence="4" key="1">
    <citation type="journal article" date="2019" name="Int. J. Syst. Evol. Microbiol.">
        <title>The Global Catalogue of Microorganisms (GCM) 10K type strain sequencing project: providing services to taxonomists for standard genome sequencing and annotation.</title>
        <authorList>
            <consortium name="The Broad Institute Genomics Platform"/>
            <consortium name="The Broad Institute Genome Sequencing Center for Infectious Disease"/>
            <person name="Wu L."/>
            <person name="Ma J."/>
        </authorList>
    </citation>
    <scope>NUCLEOTIDE SEQUENCE [LARGE SCALE GENOMIC DNA]</scope>
    <source>
        <strain evidence="4">IBRC-M 10908</strain>
    </source>
</reference>